<dbReference type="InterPro" id="IPR002213">
    <property type="entry name" value="UDP_glucos_trans"/>
</dbReference>
<organism evidence="4 5">
    <name type="scientific">Euroglyphus maynei</name>
    <name type="common">Mayne's house dust mite</name>
    <dbReference type="NCBI Taxonomy" id="6958"/>
    <lineage>
        <taxon>Eukaryota</taxon>
        <taxon>Metazoa</taxon>
        <taxon>Ecdysozoa</taxon>
        <taxon>Arthropoda</taxon>
        <taxon>Chelicerata</taxon>
        <taxon>Arachnida</taxon>
        <taxon>Acari</taxon>
        <taxon>Acariformes</taxon>
        <taxon>Sarcoptiformes</taxon>
        <taxon>Astigmata</taxon>
        <taxon>Psoroptidia</taxon>
        <taxon>Analgoidea</taxon>
        <taxon>Pyroglyphidae</taxon>
        <taxon>Pyroglyphinae</taxon>
        <taxon>Euroglyphus</taxon>
    </lineage>
</organism>
<keyword evidence="3" id="KW-0808">Transferase</keyword>
<keyword evidence="5" id="KW-1185">Reference proteome</keyword>
<dbReference type="Proteomes" id="UP000194236">
    <property type="component" value="Unassembled WGS sequence"/>
</dbReference>
<evidence type="ECO:0008006" key="6">
    <source>
        <dbReference type="Google" id="ProtNLM"/>
    </source>
</evidence>
<sequence>MESTTTTAPKPATNDETKKNIVIVSLNAVGHVNGCRGATLQSLIGRGHNVYFVLEKLFEGQLQPYGFKEIIYEVSSDSMNGEKGRKPGEQMANDLLSYKILGKMTVEQKLQQILKYFTKSDAFFSYYQQVDICLKRLMKEIRVDLFIADDAYIHPAIYYSDIPVIKCITSAPFISFASDPALPPPYTGLSSNADPELMEKCRKMLMDMMKINAFADYIEKLGYEKYPNDTIELDKRFEFFVYAYPKELNHWKIESAHPRWFNIEIFNRNDQNETIDLAELVGKEFFDDDFDGKFTGKWIYVSLGSMGSVDLDLMKRLTTVLAKTNHKCIVSKGPRHDEYELQGKNMWGARFLPQIKILPLMDLIITHGGNNTVTETFAQGKPMIVMPLFCDQLDNGQRLMETGFGTCIDPYDFEEQQLLSSIDRLLMDEKLADKLRRASERIRKSDAHRLFGEKVEQLMDNN</sequence>
<dbReference type="AlphaFoldDB" id="A0A1Y3BI62"/>
<dbReference type="SUPFAM" id="SSF53756">
    <property type="entry name" value="UDP-Glycosyltransferase/glycogen phosphorylase"/>
    <property type="match status" value="1"/>
</dbReference>
<gene>
    <name evidence="4" type="ORF">BLA29_003041</name>
</gene>
<keyword evidence="2" id="KW-0328">Glycosyltransferase</keyword>
<dbReference type="OrthoDB" id="5835829at2759"/>
<dbReference type="PANTHER" id="PTHR48043">
    <property type="entry name" value="EG:EG0003.4 PROTEIN-RELATED"/>
    <property type="match status" value="1"/>
</dbReference>
<comment type="caution">
    <text evidence="4">The sequence shown here is derived from an EMBL/GenBank/DDBJ whole genome shotgun (WGS) entry which is preliminary data.</text>
</comment>
<dbReference type="GO" id="GO:0008194">
    <property type="term" value="F:UDP-glycosyltransferase activity"/>
    <property type="evidence" value="ECO:0007669"/>
    <property type="project" value="InterPro"/>
</dbReference>
<evidence type="ECO:0000256" key="3">
    <source>
        <dbReference type="ARBA" id="ARBA00022679"/>
    </source>
</evidence>
<evidence type="ECO:0000256" key="2">
    <source>
        <dbReference type="ARBA" id="ARBA00022676"/>
    </source>
</evidence>
<dbReference type="CDD" id="cd03784">
    <property type="entry name" value="GT1_Gtf-like"/>
    <property type="match status" value="1"/>
</dbReference>
<name>A0A1Y3BI62_EURMA</name>
<dbReference type="Pfam" id="PF00201">
    <property type="entry name" value="UDPGT"/>
    <property type="match status" value="1"/>
</dbReference>
<dbReference type="PANTHER" id="PTHR48043:SF145">
    <property type="entry name" value="FI06409P-RELATED"/>
    <property type="match status" value="1"/>
</dbReference>
<dbReference type="Gene3D" id="3.40.50.2000">
    <property type="entry name" value="Glycogen Phosphorylase B"/>
    <property type="match status" value="2"/>
</dbReference>
<comment type="similarity">
    <text evidence="1">Belongs to the UDP-glycosyltransferase family.</text>
</comment>
<accession>A0A1Y3BI62</accession>
<evidence type="ECO:0000313" key="5">
    <source>
        <dbReference type="Proteomes" id="UP000194236"/>
    </source>
</evidence>
<evidence type="ECO:0000313" key="4">
    <source>
        <dbReference type="EMBL" id="OTF79714.1"/>
    </source>
</evidence>
<evidence type="ECO:0000256" key="1">
    <source>
        <dbReference type="ARBA" id="ARBA00009995"/>
    </source>
</evidence>
<dbReference type="EMBL" id="MUJZ01021736">
    <property type="protein sequence ID" value="OTF79714.1"/>
    <property type="molecule type" value="Genomic_DNA"/>
</dbReference>
<reference evidence="4 5" key="1">
    <citation type="submission" date="2017-03" db="EMBL/GenBank/DDBJ databases">
        <title>Genome Survey of Euroglyphus maynei.</title>
        <authorList>
            <person name="Arlian L.G."/>
            <person name="Morgan M.S."/>
            <person name="Rider S.D."/>
        </authorList>
    </citation>
    <scope>NUCLEOTIDE SEQUENCE [LARGE SCALE GENOMIC DNA]</scope>
    <source>
        <strain evidence="4">Arlian Lab</strain>
        <tissue evidence="4">Whole body</tissue>
    </source>
</reference>
<proteinExistence type="inferred from homology"/>
<protein>
    <recommendedName>
        <fullName evidence="6">UDP-glucuronosyltransferase</fullName>
    </recommendedName>
</protein>
<dbReference type="InterPro" id="IPR050271">
    <property type="entry name" value="UDP-glycosyltransferase"/>
</dbReference>